<comment type="subcellular location">
    <subcellularLocation>
        <location evidence="5">Cell membrane</location>
        <topology evidence="5">Peripheral membrane protein</topology>
        <orientation evidence="5">Cytoplasmic side</orientation>
    </subcellularLocation>
    <text evidence="5">Localizes to the Z ring in an FtsZ-dependent manner. Targeted to the membrane through a conserved C-terminal amphipathic helix.</text>
</comment>
<dbReference type="PANTHER" id="PTHR32432:SF4">
    <property type="entry name" value="CELL DIVISION PROTEIN FTSA"/>
    <property type="match status" value="1"/>
</dbReference>
<feature type="domain" description="SHS2" evidence="6">
    <location>
        <begin position="6"/>
        <end position="196"/>
    </location>
</feature>
<evidence type="ECO:0000256" key="2">
    <source>
        <dbReference type="ARBA" id="ARBA00022618"/>
    </source>
</evidence>
<evidence type="ECO:0000259" key="6">
    <source>
        <dbReference type="SMART" id="SM00842"/>
    </source>
</evidence>
<evidence type="ECO:0000256" key="5">
    <source>
        <dbReference type="HAMAP-Rule" id="MF_02033"/>
    </source>
</evidence>
<protein>
    <recommendedName>
        <fullName evidence="5">Cell division protein FtsA</fullName>
    </recommendedName>
</protein>
<dbReference type="SUPFAM" id="SSF53067">
    <property type="entry name" value="Actin-like ATPase domain"/>
    <property type="match status" value="2"/>
</dbReference>
<dbReference type="GO" id="GO:0043093">
    <property type="term" value="P:FtsZ-dependent cytokinesis"/>
    <property type="evidence" value="ECO:0007669"/>
    <property type="project" value="UniProtKB-UniRule"/>
</dbReference>
<evidence type="ECO:0000313" key="8">
    <source>
        <dbReference type="Proteomes" id="UP000176547"/>
    </source>
</evidence>
<dbReference type="Proteomes" id="UP000176547">
    <property type="component" value="Unassembled WGS sequence"/>
</dbReference>
<keyword evidence="4 5" id="KW-0131">Cell cycle</keyword>
<comment type="similarity">
    <text evidence="5">Belongs to the FtsA/MreB family.</text>
</comment>
<dbReference type="PANTHER" id="PTHR32432">
    <property type="entry name" value="CELL DIVISION PROTEIN FTSA-RELATED"/>
    <property type="match status" value="1"/>
</dbReference>
<comment type="function">
    <text evidence="5">Cell division protein that is involved in the assembly of the Z ring. May serve as a membrane anchor for the Z ring.</text>
</comment>
<keyword evidence="2 5" id="KW-0132">Cell division</keyword>
<dbReference type="InterPro" id="IPR050696">
    <property type="entry name" value="FtsA/MreB"/>
</dbReference>
<keyword evidence="1 5" id="KW-1003">Cell membrane</keyword>
<organism evidence="7 8">
    <name type="scientific">Candidatus Doudnabacteria bacterium RIFCSPHIGHO2_01_52_17</name>
    <dbReference type="NCBI Taxonomy" id="1817820"/>
    <lineage>
        <taxon>Bacteria</taxon>
        <taxon>Candidatus Doudnaibacteriota</taxon>
    </lineage>
</organism>
<evidence type="ECO:0000313" key="7">
    <source>
        <dbReference type="EMBL" id="OGE76294.1"/>
    </source>
</evidence>
<dbReference type="Gene3D" id="3.30.420.40">
    <property type="match status" value="2"/>
</dbReference>
<comment type="caution">
    <text evidence="7">The sequence shown here is derived from an EMBL/GenBank/DDBJ whole genome shotgun (WGS) entry which is preliminary data.</text>
</comment>
<gene>
    <name evidence="5" type="primary">ftsA</name>
    <name evidence="7" type="ORF">A3K06_00715</name>
</gene>
<reference evidence="7 8" key="1">
    <citation type="journal article" date="2016" name="Nat. Commun.">
        <title>Thousands of microbial genomes shed light on interconnected biogeochemical processes in an aquifer system.</title>
        <authorList>
            <person name="Anantharaman K."/>
            <person name="Brown C.T."/>
            <person name="Hug L.A."/>
            <person name="Sharon I."/>
            <person name="Castelle C.J."/>
            <person name="Probst A.J."/>
            <person name="Thomas B.C."/>
            <person name="Singh A."/>
            <person name="Wilkins M.J."/>
            <person name="Karaoz U."/>
            <person name="Brodie E.L."/>
            <person name="Williams K.H."/>
            <person name="Hubbard S.S."/>
            <person name="Banfield J.F."/>
        </authorList>
    </citation>
    <scope>NUCLEOTIDE SEQUENCE [LARGE SCALE GENOMIC DNA]</scope>
</reference>
<evidence type="ECO:0000256" key="1">
    <source>
        <dbReference type="ARBA" id="ARBA00022475"/>
    </source>
</evidence>
<dbReference type="EMBL" id="MFEG01000012">
    <property type="protein sequence ID" value="OGE76294.1"/>
    <property type="molecule type" value="Genomic_DNA"/>
</dbReference>
<evidence type="ECO:0000256" key="4">
    <source>
        <dbReference type="ARBA" id="ARBA00023306"/>
    </source>
</evidence>
<keyword evidence="3 5" id="KW-0472">Membrane</keyword>
<dbReference type="InterPro" id="IPR003494">
    <property type="entry name" value="SHS2_FtsA"/>
</dbReference>
<dbReference type="InterPro" id="IPR043129">
    <property type="entry name" value="ATPase_NBD"/>
</dbReference>
<accession>A0A1F5NFG3</accession>
<evidence type="ECO:0000256" key="3">
    <source>
        <dbReference type="ARBA" id="ARBA00023136"/>
    </source>
</evidence>
<name>A0A1F5NFG3_9BACT</name>
<comment type="subunit">
    <text evidence="5">Self-interacts. Interacts with FtsZ.</text>
</comment>
<dbReference type="GO" id="GO:0032153">
    <property type="term" value="C:cell division site"/>
    <property type="evidence" value="ECO:0007669"/>
    <property type="project" value="UniProtKB-UniRule"/>
</dbReference>
<dbReference type="SMART" id="SM00842">
    <property type="entry name" value="FtsA"/>
    <property type="match status" value="1"/>
</dbReference>
<dbReference type="GO" id="GO:0009898">
    <property type="term" value="C:cytoplasmic side of plasma membrane"/>
    <property type="evidence" value="ECO:0007669"/>
    <property type="project" value="UniProtKB-UniRule"/>
</dbReference>
<sequence length="389" mass="41412">MARNIIKVLDIGSQSAKALAAEVRAGDPSLRILGAAMVLTDGLRRGEVSRRESLVPRIKEAMREAERSAGIPFREVYLAFGSAALGCQKIKSCLPVSTGSREITSGDRERVLAEARSKSRAGVNREVLENHTLSFRVDDEPCVKDPLGILGESLEVEILTVTSFQKPLAEFIRAAEEAGLAIADIIPSPLAAARTLLEPRLAEVGGAALDIGAETTGLAIYEENLPFSLRVFPYGGNHVTHDIAIGFQIPISEAEKIKISGEAPGRTSAAQKKLASIIEARLEDLFELVESHLKKAGRSGLLPGGVFLGGGGARLANLEEFAKANLKLPVQTGKCRGLEAGSKLGDPLWSVAVGTALLAAEREKEPLAVFKKPSALAQKISSWFKSLIP</sequence>
<dbReference type="Pfam" id="PF14450">
    <property type="entry name" value="FtsA"/>
    <property type="match status" value="1"/>
</dbReference>
<proteinExistence type="inferred from homology"/>
<dbReference type="PIRSF" id="PIRSF003101">
    <property type="entry name" value="FtsA"/>
    <property type="match status" value="1"/>
</dbReference>
<dbReference type="Pfam" id="PF02491">
    <property type="entry name" value="SHS2_FTSA"/>
    <property type="match status" value="1"/>
</dbReference>
<dbReference type="AlphaFoldDB" id="A0A1F5NFG3"/>
<dbReference type="HAMAP" id="MF_02033">
    <property type="entry name" value="FtsA"/>
    <property type="match status" value="1"/>
</dbReference>
<dbReference type="InterPro" id="IPR020823">
    <property type="entry name" value="Cell_div_FtsA"/>
</dbReference>